<dbReference type="InterPro" id="IPR046358">
    <property type="entry name" value="Flagellin_C"/>
</dbReference>
<feature type="domain" description="Flagellin N-terminal" evidence="5">
    <location>
        <begin position="25"/>
        <end position="117"/>
    </location>
</feature>
<comment type="function">
    <text evidence="3">Flagellin is the subunit protein which polymerizes to form the filaments of bacterial flagella.</text>
</comment>
<evidence type="ECO:0000256" key="2">
    <source>
        <dbReference type="ARBA" id="ARBA00023143"/>
    </source>
</evidence>
<comment type="similarity">
    <text evidence="1 3">Belongs to the bacterial flagellin family.</text>
</comment>
<comment type="caution">
    <text evidence="7">The sequence shown here is derived from an EMBL/GenBank/DDBJ whole genome shotgun (WGS) entry which is preliminary data.</text>
</comment>
<dbReference type="Pfam" id="PF00700">
    <property type="entry name" value="Flagellin_C"/>
    <property type="match status" value="1"/>
</dbReference>
<dbReference type="InterPro" id="IPR001492">
    <property type="entry name" value="Flagellin"/>
</dbReference>
<keyword evidence="8" id="KW-1185">Reference proteome</keyword>
<feature type="compositionally biased region" description="Polar residues" evidence="4">
    <location>
        <begin position="107"/>
        <end position="120"/>
    </location>
</feature>
<sequence length="472" mass="48415">MATSTNQKGFGKMSDITLSAGVRQNLLSLQNTADMMSTTQNRLATGKKVNSALDNPSNFFTSQSLGTRANELSNLLDNISTSTQVLEAADNGIKAITDLVESAQSTVKQAQSANSSSEGTHIQGDGSIDTTSSPSGTTVKERVEAQTLSNLGIDSAADITLTSTSENGVTSTFNLAEHFTATGEALDDANGDTTTGDAYSVSDLVNDINASGVATASITDDGRLDLKANGNEKLDLTLQSIGGASQAASDSVAAVFGFGGSADVDGEGATVTGAGGTDVEFTNGASAGAADTFTVSNVASSTDSDNADLVTQFNEILDQIDQLAADSSFNGQNLINGLGNDLTVAFNEKRDEGKSELTIASADLTSSGLNLSDATSLSSDEANEKLDALSESLSTLRTQGSTFGSNLNTVKIRQDFTKDSINTLQTGADSLVLADTNEEGANMLALQTRQSLSTTALSLASSADQAVLSFLR</sequence>
<feature type="region of interest" description="Disordered" evidence="4">
    <location>
        <begin position="107"/>
        <end position="139"/>
    </location>
</feature>
<dbReference type="GO" id="GO:0009288">
    <property type="term" value="C:bacterial-type flagellum"/>
    <property type="evidence" value="ECO:0007669"/>
    <property type="project" value="UniProtKB-SubCell"/>
</dbReference>
<keyword evidence="7" id="KW-0966">Cell projection</keyword>
<feature type="compositionally biased region" description="Polar residues" evidence="4">
    <location>
        <begin position="128"/>
        <end position="138"/>
    </location>
</feature>
<dbReference type="OrthoDB" id="9808068at2"/>
<keyword evidence="7" id="KW-0282">Flagellum</keyword>
<organism evidence="7 8">
    <name type="scientific">Cohaesibacter celericrescens</name>
    <dbReference type="NCBI Taxonomy" id="2067669"/>
    <lineage>
        <taxon>Bacteria</taxon>
        <taxon>Pseudomonadati</taxon>
        <taxon>Pseudomonadota</taxon>
        <taxon>Alphaproteobacteria</taxon>
        <taxon>Hyphomicrobiales</taxon>
        <taxon>Cohaesibacteraceae</taxon>
    </lineage>
</organism>
<reference evidence="7 8" key="1">
    <citation type="submission" date="2018-01" db="EMBL/GenBank/DDBJ databases">
        <title>The draft genome sequence of Cohaesibacter sp. H1304.</title>
        <authorList>
            <person name="Wang N.-N."/>
            <person name="Du Z.-J."/>
        </authorList>
    </citation>
    <scope>NUCLEOTIDE SEQUENCE [LARGE SCALE GENOMIC DNA]</scope>
    <source>
        <strain evidence="7 8">H1304</strain>
    </source>
</reference>
<feature type="domain" description="Flagellin C-terminal" evidence="6">
    <location>
        <begin position="387"/>
        <end position="471"/>
    </location>
</feature>
<protein>
    <recommendedName>
        <fullName evidence="3">Flagellin</fullName>
    </recommendedName>
</protein>
<dbReference type="AlphaFoldDB" id="A0A2N5XWH0"/>
<dbReference type="PANTHER" id="PTHR42792">
    <property type="entry name" value="FLAGELLIN"/>
    <property type="match status" value="1"/>
</dbReference>
<name>A0A2N5XWH0_9HYPH</name>
<evidence type="ECO:0000313" key="8">
    <source>
        <dbReference type="Proteomes" id="UP000234881"/>
    </source>
</evidence>
<evidence type="ECO:0000256" key="3">
    <source>
        <dbReference type="RuleBase" id="RU362073"/>
    </source>
</evidence>
<dbReference type="InterPro" id="IPR001029">
    <property type="entry name" value="Flagellin_N"/>
</dbReference>
<dbReference type="Proteomes" id="UP000234881">
    <property type="component" value="Unassembled WGS sequence"/>
</dbReference>
<dbReference type="Pfam" id="PF00669">
    <property type="entry name" value="Flagellin_N"/>
    <property type="match status" value="1"/>
</dbReference>
<keyword evidence="2 3" id="KW-0975">Bacterial flagellum</keyword>
<gene>
    <name evidence="7" type="ORF">C0081_01005</name>
</gene>
<evidence type="ECO:0000256" key="1">
    <source>
        <dbReference type="ARBA" id="ARBA00005709"/>
    </source>
</evidence>
<evidence type="ECO:0000256" key="4">
    <source>
        <dbReference type="SAM" id="MobiDB-lite"/>
    </source>
</evidence>
<keyword evidence="3" id="KW-0964">Secreted</keyword>
<evidence type="ECO:0000259" key="6">
    <source>
        <dbReference type="Pfam" id="PF00700"/>
    </source>
</evidence>
<dbReference type="Gene3D" id="1.20.1330.10">
    <property type="entry name" value="f41 fragment of flagellin, N-terminal domain"/>
    <property type="match status" value="1"/>
</dbReference>
<evidence type="ECO:0000313" key="7">
    <source>
        <dbReference type="EMBL" id="PLW78852.1"/>
    </source>
</evidence>
<comment type="subcellular location">
    <subcellularLocation>
        <location evidence="3">Secreted</location>
    </subcellularLocation>
    <subcellularLocation>
        <location evidence="3">Bacterial flagellum</location>
    </subcellularLocation>
</comment>
<proteinExistence type="inferred from homology"/>
<dbReference type="EMBL" id="PKUQ01000001">
    <property type="protein sequence ID" value="PLW78852.1"/>
    <property type="molecule type" value="Genomic_DNA"/>
</dbReference>
<dbReference type="GO" id="GO:0005198">
    <property type="term" value="F:structural molecule activity"/>
    <property type="evidence" value="ECO:0007669"/>
    <property type="project" value="UniProtKB-UniRule"/>
</dbReference>
<keyword evidence="7" id="KW-0969">Cilium</keyword>
<dbReference type="GO" id="GO:0005576">
    <property type="term" value="C:extracellular region"/>
    <property type="evidence" value="ECO:0007669"/>
    <property type="project" value="UniProtKB-SubCell"/>
</dbReference>
<evidence type="ECO:0000259" key="5">
    <source>
        <dbReference type="Pfam" id="PF00669"/>
    </source>
</evidence>
<dbReference type="SUPFAM" id="SSF64518">
    <property type="entry name" value="Phase 1 flagellin"/>
    <property type="match status" value="2"/>
</dbReference>
<accession>A0A2N5XWH0</accession>
<dbReference type="PANTHER" id="PTHR42792:SF2">
    <property type="entry name" value="FLAGELLIN"/>
    <property type="match status" value="1"/>
</dbReference>